<evidence type="ECO:0000313" key="2">
    <source>
        <dbReference type="EMBL" id="MBB3064601.1"/>
    </source>
</evidence>
<dbReference type="EMBL" id="JACHXA010000002">
    <property type="protein sequence ID" value="MBB3064601.1"/>
    <property type="molecule type" value="Genomic_DNA"/>
</dbReference>
<dbReference type="AlphaFoldDB" id="A0A839SP65"/>
<dbReference type="InterPro" id="IPR006311">
    <property type="entry name" value="TAT_signal"/>
</dbReference>
<accession>A0A839SP65</accession>
<proteinExistence type="predicted"/>
<feature type="signal peptide" evidence="1">
    <location>
        <begin position="1"/>
        <end position="29"/>
    </location>
</feature>
<evidence type="ECO:0008006" key="4">
    <source>
        <dbReference type="Google" id="ProtNLM"/>
    </source>
</evidence>
<organism evidence="2 3">
    <name type="scientific">Limibacillus halophilus</name>
    <dbReference type="NCBI Taxonomy" id="1579333"/>
    <lineage>
        <taxon>Bacteria</taxon>
        <taxon>Pseudomonadati</taxon>
        <taxon>Pseudomonadota</taxon>
        <taxon>Alphaproteobacteria</taxon>
        <taxon>Rhodospirillales</taxon>
        <taxon>Rhodovibrionaceae</taxon>
        <taxon>Limibacillus</taxon>
    </lineage>
</organism>
<name>A0A839SP65_9PROT</name>
<dbReference type="PROSITE" id="PS51318">
    <property type="entry name" value="TAT"/>
    <property type="match status" value="1"/>
</dbReference>
<gene>
    <name evidence="2" type="ORF">FHR98_000873</name>
</gene>
<reference evidence="2 3" key="1">
    <citation type="submission" date="2020-08" db="EMBL/GenBank/DDBJ databases">
        <title>Genomic Encyclopedia of Type Strains, Phase III (KMG-III): the genomes of soil and plant-associated and newly described type strains.</title>
        <authorList>
            <person name="Whitman W."/>
        </authorList>
    </citation>
    <scope>NUCLEOTIDE SEQUENCE [LARGE SCALE GENOMIC DNA]</scope>
    <source>
        <strain evidence="2 3">CECT 8803</strain>
    </source>
</reference>
<evidence type="ECO:0000313" key="3">
    <source>
        <dbReference type="Proteomes" id="UP000581135"/>
    </source>
</evidence>
<comment type="caution">
    <text evidence="2">The sequence shown here is derived from an EMBL/GenBank/DDBJ whole genome shotgun (WGS) entry which is preliminary data.</text>
</comment>
<keyword evidence="1" id="KW-0732">Signal</keyword>
<dbReference type="RefSeq" id="WP_183415410.1">
    <property type="nucleotide sequence ID" value="NZ_JACHXA010000002.1"/>
</dbReference>
<feature type="chain" id="PRO_5032308407" description="EF-hand domain-containing protein" evidence="1">
    <location>
        <begin position="30"/>
        <end position="223"/>
    </location>
</feature>
<dbReference type="Proteomes" id="UP000581135">
    <property type="component" value="Unassembled WGS sequence"/>
</dbReference>
<protein>
    <recommendedName>
        <fullName evidence="4">EF-hand domain-containing protein</fullName>
    </recommendedName>
</protein>
<evidence type="ECO:0000256" key="1">
    <source>
        <dbReference type="SAM" id="SignalP"/>
    </source>
</evidence>
<keyword evidence="3" id="KW-1185">Reference proteome</keyword>
<sequence length="223" mass="22636">MMIRRRSLLAVLAALGVGLTIGVAKPVAAAGSAAHAHMGHVMEAWKDTPEGKGLLPTAFGEADVAQKHVGLALKTPDDLASLQVHLRHVLHALDPAMEKSGPGLGYGLINAAEGASKHTGFAGGSGDASDNVKVHSEHVTTALNNAVAAAKAAEAEVEKGLAASSAADAKAAAEAVQALLVQAVDGKDANGDGSVSWQEGGLQQARQHMGFMYKGEGMEMPAE</sequence>